<name>A0A183K397_9TREM</name>
<dbReference type="WBParaSite" id="SCUD_0000946201-mRNA-1">
    <property type="protein sequence ID" value="SCUD_0000946201-mRNA-1"/>
    <property type="gene ID" value="SCUD_0000946201"/>
</dbReference>
<gene>
    <name evidence="1" type="ORF">SCUD_LOCUS9462</name>
</gene>
<dbReference type="AlphaFoldDB" id="A0A183K397"/>
<sequence>MDVTKSVIQQTRTPSYRTIVDLDATLSNEEDDIISIISEEFNDRDNDTGEDARDNRLCNLCDLAQPSNETAGRSTWILVAALQCFIRFVPGTHNHNSMDSIIQCAARKRNNNDAVAHDNRKC</sequence>
<organism evidence="3">
    <name type="scientific">Schistosoma curassoni</name>
    <dbReference type="NCBI Taxonomy" id="6186"/>
    <lineage>
        <taxon>Eukaryota</taxon>
        <taxon>Metazoa</taxon>
        <taxon>Spiralia</taxon>
        <taxon>Lophotrochozoa</taxon>
        <taxon>Platyhelminthes</taxon>
        <taxon>Trematoda</taxon>
        <taxon>Digenea</taxon>
        <taxon>Strigeidida</taxon>
        <taxon>Schistosomatoidea</taxon>
        <taxon>Schistosomatidae</taxon>
        <taxon>Schistosoma</taxon>
    </lineage>
</organism>
<evidence type="ECO:0000313" key="1">
    <source>
        <dbReference type="EMBL" id="VDP35736.1"/>
    </source>
</evidence>
<dbReference type="EMBL" id="UZAK01033250">
    <property type="protein sequence ID" value="VDP35736.1"/>
    <property type="molecule type" value="Genomic_DNA"/>
</dbReference>
<proteinExistence type="predicted"/>
<reference evidence="1 2" key="2">
    <citation type="submission" date="2018-11" db="EMBL/GenBank/DDBJ databases">
        <authorList>
            <consortium name="Pathogen Informatics"/>
        </authorList>
    </citation>
    <scope>NUCLEOTIDE SEQUENCE [LARGE SCALE GENOMIC DNA]</scope>
    <source>
        <strain evidence="1">Dakar</strain>
        <strain evidence="2">Dakar, Senegal</strain>
    </source>
</reference>
<protein>
    <submittedName>
        <fullName evidence="1 3">Uncharacterized protein</fullName>
    </submittedName>
</protein>
<accession>A0A183K397</accession>
<reference evidence="3" key="1">
    <citation type="submission" date="2016-06" db="UniProtKB">
        <authorList>
            <consortium name="WormBaseParasite"/>
        </authorList>
    </citation>
    <scope>IDENTIFICATION</scope>
</reference>
<dbReference type="Proteomes" id="UP000279833">
    <property type="component" value="Unassembled WGS sequence"/>
</dbReference>
<evidence type="ECO:0000313" key="2">
    <source>
        <dbReference type="Proteomes" id="UP000279833"/>
    </source>
</evidence>
<keyword evidence="2" id="KW-1185">Reference proteome</keyword>
<evidence type="ECO:0000313" key="3">
    <source>
        <dbReference type="WBParaSite" id="SCUD_0000946201-mRNA-1"/>
    </source>
</evidence>